<gene>
    <name evidence="2" type="ORF">INT45_011247</name>
</gene>
<feature type="non-terminal residue" evidence="2">
    <location>
        <position position="1"/>
    </location>
</feature>
<feature type="region of interest" description="Disordered" evidence="1">
    <location>
        <begin position="46"/>
        <end position="80"/>
    </location>
</feature>
<organism evidence="2 3">
    <name type="scientific">Circinella minor</name>
    <dbReference type="NCBI Taxonomy" id="1195481"/>
    <lineage>
        <taxon>Eukaryota</taxon>
        <taxon>Fungi</taxon>
        <taxon>Fungi incertae sedis</taxon>
        <taxon>Mucoromycota</taxon>
        <taxon>Mucoromycotina</taxon>
        <taxon>Mucoromycetes</taxon>
        <taxon>Mucorales</taxon>
        <taxon>Lichtheimiaceae</taxon>
        <taxon>Circinella</taxon>
    </lineage>
</organism>
<dbReference type="OrthoDB" id="10354130at2759"/>
<evidence type="ECO:0000256" key="1">
    <source>
        <dbReference type="SAM" id="MobiDB-lite"/>
    </source>
</evidence>
<comment type="caution">
    <text evidence="2">The sequence shown here is derived from an EMBL/GenBank/DDBJ whole genome shotgun (WGS) entry which is preliminary data.</text>
</comment>
<feature type="compositionally biased region" description="Low complexity" evidence="1">
    <location>
        <begin position="48"/>
        <end position="80"/>
    </location>
</feature>
<dbReference type="EMBL" id="JAEPRB010000836">
    <property type="protein sequence ID" value="KAG2211372.1"/>
    <property type="molecule type" value="Genomic_DNA"/>
</dbReference>
<proteinExistence type="predicted"/>
<dbReference type="AlphaFoldDB" id="A0A8H7VAB0"/>
<name>A0A8H7VAB0_9FUNG</name>
<sequence>MNPDNYPVPTHDLIQSIYNVVWDIRNRVTGIETRLTNIEHHVGLHPFQPDAQKQPQPQQPHYQPHAYVQQQQLQPQPQPQQDLQLQRYISFAQHQQIEAEKDAEEERKLVAQMYQLPETAQVFGDGDIIAKPKFTGSKKAIIKNDIIVFLREEVGILQDDLDSMYEAFLQESRTHRETLEDAWAKNPKFFAMYGSIPPAIKTIEVRKFETNIDHMYKIRIGRCEKHWIADYFIHSVYNSIKEGNMGLSGQNSQSTLRHQASSSS</sequence>
<keyword evidence="3" id="KW-1185">Reference proteome</keyword>
<evidence type="ECO:0000313" key="2">
    <source>
        <dbReference type="EMBL" id="KAG2211372.1"/>
    </source>
</evidence>
<reference evidence="2 3" key="1">
    <citation type="submission" date="2020-12" db="EMBL/GenBank/DDBJ databases">
        <title>Metabolic potential, ecology and presence of endohyphal bacteria is reflected in genomic diversity of Mucoromycotina.</title>
        <authorList>
            <person name="Muszewska A."/>
            <person name="Okrasinska A."/>
            <person name="Steczkiewicz K."/>
            <person name="Drgas O."/>
            <person name="Orlowska M."/>
            <person name="Perlinska-Lenart U."/>
            <person name="Aleksandrzak-Piekarczyk T."/>
            <person name="Szatraj K."/>
            <person name="Zielenkiewicz U."/>
            <person name="Pilsyk S."/>
            <person name="Malc E."/>
            <person name="Mieczkowski P."/>
            <person name="Kruszewska J.S."/>
            <person name="Biernat P."/>
            <person name="Pawlowska J."/>
        </authorList>
    </citation>
    <scope>NUCLEOTIDE SEQUENCE [LARGE SCALE GENOMIC DNA]</scope>
    <source>
        <strain evidence="2 3">CBS 142.35</strain>
    </source>
</reference>
<evidence type="ECO:0000313" key="3">
    <source>
        <dbReference type="Proteomes" id="UP000646827"/>
    </source>
</evidence>
<protein>
    <submittedName>
        <fullName evidence="2">Uncharacterized protein</fullName>
    </submittedName>
</protein>
<dbReference type="Proteomes" id="UP000646827">
    <property type="component" value="Unassembled WGS sequence"/>
</dbReference>
<accession>A0A8H7VAB0</accession>